<protein>
    <submittedName>
        <fullName evidence="2">Uncharacterized protein</fullName>
    </submittedName>
</protein>
<keyword evidence="1" id="KW-0812">Transmembrane</keyword>
<keyword evidence="3" id="KW-1185">Reference proteome</keyword>
<sequence>MNCIKCNAEVPERNINIHEDIVICDACGIKFSPSDTVKNYSKGPVDLTNPPKGIKVTKTAGNLMVIINIRSWTSVFWIFFSAILSVVFVLLTMTFKMSEMALHIIGVAVALIFVWVQTLLKMFGRIELKFDNHIGHFFIGVGNLGLKKSFLWRDIRSMEDELLQRKRLLDLDGEFASRTLVLRGIKNISFMVALNQDKRNYLKTLILPFIINAKDRE</sequence>
<proteinExistence type="predicted"/>
<evidence type="ECO:0000313" key="2">
    <source>
        <dbReference type="EMBL" id="MBL6446616.1"/>
    </source>
</evidence>
<evidence type="ECO:0000256" key="1">
    <source>
        <dbReference type="SAM" id="Phobius"/>
    </source>
</evidence>
<dbReference type="Proteomes" id="UP000614216">
    <property type="component" value="Unassembled WGS sequence"/>
</dbReference>
<feature type="transmembrane region" description="Helical" evidence="1">
    <location>
        <begin position="74"/>
        <end position="95"/>
    </location>
</feature>
<organism evidence="2 3">
    <name type="scientific">Fulvivirga marina</name>
    <dbReference type="NCBI Taxonomy" id="2494733"/>
    <lineage>
        <taxon>Bacteria</taxon>
        <taxon>Pseudomonadati</taxon>
        <taxon>Bacteroidota</taxon>
        <taxon>Cytophagia</taxon>
        <taxon>Cytophagales</taxon>
        <taxon>Fulvivirgaceae</taxon>
        <taxon>Fulvivirga</taxon>
    </lineage>
</organism>
<name>A0A937FY59_9BACT</name>
<dbReference type="RefSeq" id="WP_202856148.1">
    <property type="nucleotide sequence ID" value="NZ_JAEUGD010000031.1"/>
</dbReference>
<reference evidence="2" key="1">
    <citation type="submission" date="2021-01" db="EMBL/GenBank/DDBJ databases">
        <title>Fulvivirga kasyanovii gen. nov., sp nov., a novel member of the phylum Bacteroidetes isolated from seawater in a mussel farm.</title>
        <authorList>
            <person name="Zhao L.-H."/>
            <person name="Wang Z.-J."/>
        </authorList>
    </citation>
    <scope>NUCLEOTIDE SEQUENCE</scope>
    <source>
        <strain evidence="2">29W222</strain>
    </source>
</reference>
<accession>A0A937FY59</accession>
<gene>
    <name evidence="2" type="ORF">JMN32_09860</name>
</gene>
<comment type="caution">
    <text evidence="2">The sequence shown here is derived from an EMBL/GenBank/DDBJ whole genome shotgun (WGS) entry which is preliminary data.</text>
</comment>
<evidence type="ECO:0000313" key="3">
    <source>
        <dbReference type="Proteomes" id="UP000614216"/>
    </source>
</evidence>
<dbReference type="EMBL" id="JAEUGD010000031">
    <property type="protein sequence ID" value="MBL6446616.1"/>
    <property type="molecule type" value="Genomic_DNA"/>
</dbReference>
<keyword evidence="1" id="KW-1133">Transmembrane helix</keyword>
<feature type="transmembrane region" description="Helical" evidence="1">
    <location>
        <begin position="101"/>
        <end position="120"/>
    </location>
</feature>
<keyword evidence="1" id="KW-0472">Membrane</keyword>
<dbReference type="AlphaFoldDB" id="A0A937FY59"/>